<dbReference type="InterPro" id="IPR002125">
    <property type="entry name" value="CMP_dCMP_dom"/>
</dbReference>
<organism evidence="2">
    <name type="scientific">viral metagenome</name>
    <dbReference type="NCBI Taxonomy" id="1070528"/>
    <lineage>
        <taxon>unclassified sequences</taxon>
        <taxon>metagenomes</taxon>
        <taxon>organismal metagenomes</taxon>
    </lineage>
</organism>
<dbReference type="GO" id="GO:0003824">
    <property type="term" value="F:catalytic activity"/>
    <property type="evidence" value="ECO:0007669"/>
    <property type="project" value="InterPro"/>
</dbReference>
<dbReference type="InterPro" id="IPR016193">
    <property type="entry name" value="Cytidine_deaminase-like"/>
</dbReference>
<protein>
    <recommendedName>
        <fullName evidence="1">CMP/dCMP-type deaminase domain-containing protein</fullName>
    </recommendedName>
</protein>
<reference evidence="2" key="1">
    <citation type="journal article" date="2020" name="Nature">
        <title>Giant virus diversity and host interactions through global metagenomics.</title>
        <authorList>
            <person name="Schulz F."/>
            <person name="Roux S."/>
            <person name="Paez-Espino D."/>
            <person name="Jungbluth S."/>
            <person name="Walsh D.A."/>
            <person name="Denef V.J."/>
            <person name="McMahon K.D."/>
            <person name="Konstantinidis K.T."/>
            <person name="Eloe-Fadrosh E.A."/>
            <person name="Kyrpides N.C."/>
            <person name="Woyke T."/>
        </authorList>
    </citation>
    <scope>NUCLEOTIDE SEQUENCE</scope>
    <source>
        <strain evidence="2">GVMAG-M-3300023179-2</strain>
    </source>
</reference>
<evidence type="ECO:0000259" key="1">
    <source>
        <dbReference type="PROSITE" id="PS51747"/>
    </source>
</evidence>
<feature type="domain" description="CMP/dCMP-type deaminase" evidence="1">
    <location>
        <begin position="1"/>
        <end position="125"/>
    </location>
</feature>
<proteinExistence type="predicted"/>
<sequence length="125" mass="14558">MHDIDLTKILIDVALKSNMIHKHGCVILHRNKIISTGYNYYKISNGTIYKNIYGDYQPNRYSIHAEKNAIQKIKNKNLLKECKIYIIRIKKSDDNISYGLEQGVPCNMCNNLLKKYNLTKIINLL</sequence>
<dbReference type="PROSITE" id="PS51747">
    <property type="entry name" value="CYT_DCMP_DEAMINASES_2"/>
    <property type="match status" value="1"/>
</dbReference>
<dbReference type="EMBL" id="MN739806">
    <property type="protein sequence ID" value="QHT26981.1"/>
    <property type="molecule type" value="Genomic_DNA"/>
</dbReference>
<dbReference type="Gene3D" id="3.40.140.10">
    <property type="entry name" value="Cytidine Deaminase, domain 2"/>
    <property type="match status" value="1"/>
</dbReference>
<evidence type="ECO:0000313" key="2">
    <source>
        <dbReference type="EMBL" id="QHT26981.1"/>
    </source>
</evidence>
<dbReference type="SUPFAM" id="SSF53927">
    <property type="entry name" value="Cytidine deaminase-like"/>
    <property type="match status" value="1"/>
</dbReference>
<dbReference type="Pfam" id="PF00383">
    <property type="entry name" value="dCMP_cyt_deam_1"/>
    <property type="match status" value="1"/>
</dbReference>
<dbReference type="AlphaFoldDB" id="A0A6C0EEG8"/>
<accession>A0A6C0EEG8</accession>
<name>A0A6C0EEG8_9ZZZZ</name>